<feature type="region of interest" description="Disordered" evidence="1">
    <location>
        <begin position="534"/>
        <end position="553"/>
    </location>
</feature>
<dbReference type="PROSITE" id="PS50060">
    <property type="entry name" value="MAM_2"/>
    <property type="match status" value="2"/>
</dbReference>
<keyword evidence="2" id="KW-0812">Transmembrane</keyword>
<dbReference type="SMART" id="SM00137">
    <property type="entry name" value="MAM"/>
    <property type="match status" value="2"/>
</dbReference>
<reference evidence="4 5" key="1">
    <citation type="submission" date="2020-06" db="EMBL/GenBank/DDBJ databases">
        <authorList>
            <person name="Li R."/>
            <person name="Bekaert M."/>
        </authorList>
    </citation>
    <scope>NUCLEOTIDE SEQUENCE [LARGE SCALE GENOMIC DNA]</scope>
    <source>
        <strain evidence="5">wild</strain>
    </source>
</reference>
<dbReference type="InterPro" id="IPR051560">
    <property type="entry name" value="MAM_domain-containing"/>
</dbReference>
<feature type="compositionally biased region" description="Polar residues" evidence="1">
    <location>
        <begin position="540"/>
        <end position="553"/>
    </location>
</feature>
<dbReference type="AlphaFoldDB" id="A0A6J8BPA8"/>
<dbReference type="EMBL" id="CACVKT020003486">
    <property type="protein sequence ID" value="CAC5384127.1"/>
    <property type="molecule type" value="Genomic_DNA"/>
</dbReference>
<evidence type="ECO:0000256" key="1">
    <source>
        <dbReference type="SAM" id="MobiDB-lite"/>
    </source>
</evidence>
<name>A0A6J8BPA8_MYTCO</name>
<proteinExistence type="predicted"/>
<dbReference type="InterPro" id="IPR013320">
    <property type="entry name" value="ConA-like_dom_sf"/>
</dbReference>
<keyword evidence="2" id="KW-0472">Membrane</keyword>
<evidence type="ECO:0000313" key="5">
    <source>
        <dbReference type="Proteomes" id="UP000507470"/>
    </source>
</evidence>
<organism evidence="4 5">
    <name type="scientific">Mytilus coruscus</name>
    <name type="common">Sea mussel</name>
    <dbReference type="NCBI Taxonomy" id="42192"/>
    <lineage>
        <taxon>Eukaryota</taxon>
        <taxon>Metazoa</taxon>
        <taxon>Spiralia</taxon>
        <taxon>Lophotrochozoa</taxon>
        <taxon>Mollusca</taxon>
        <taxon>Bivalvia</taxon>
        <taxon>Autobranchia</taxon>
        <taxon>Pteriomorphia</taxon>
        <taxon>Mytilida</taxon>
        <taxon>Mytiloidea</taxon>
        <taxon>Mytilidae</taxon>
        <taxon>Mytilinae</taxon>
        <taxon>Mytilus</taxon>
    </lineage>
</organism>
<dbReference type="PANTHER" id="PTHR23282">
    <property type="entry name" value="APICAL ENDOSOMAL GLYCOPROTEIN PRECURSOR"/>
    <property type="match status" value="1"/>
</dbReference>
<accession>A0A6J8BPA8</accession>
<dbReference type="Pfam" id="PF00629">
    <property type="entry name" value="MAM"/>
    <property type="match status" value="2"/>
</dbReference>
<keyword evidence="2" id="KW-1133">Transmembrane helix</keyword>
<feature type="domain" description="MAM" evidence="3">
    <location>
        <begin position="228"/>
        <end position="386"/>
    </location>
</feature>
<gene>
    <name evidence="4" type="ORF">MCOR_19801</name>
</gene>
<sequence length="765" mass="86042">MQTKGFQEHTFASKSNTIRCDVNKTFSIIDFNVEPFTTSVAEYKQCNLTEEQTNAIKTGWAVNRSCTFENNYGCGWLVSRNERYKWKLRRGSTPETYTGPQKDHTTASAYGYYAYTESRSGSNLNDESDLLSGLIVPSPKQCLTFWYHMHGRHINTLKIFQRNSNHNIELWRKSKSTGTKWHFQSLVLKNIGSYQIIFKGIRGNGSKSEIAVDDISISNTVCNKVSRFDCNFEAGICEWNAELSPEYTWKIFSGKTPSLETGPGVDHTSGSSHGHYIYLEATDVQKGATSKLVSNTTNSVEVVCLTFWYHMYGESMGTLNVYTESGNITTRYWSKSGNQGNSWNFASFNISSSEPYSITFEGVCGDFYTSDIALDDIFMLQRSCSGLIKYTQPYHKTDESISLSGCSQYYLQPNSTRFVFDREFDNCSSVYQGAQTSASTLCNNENRSDVCTFNLSDVIRKDPKCFLSNRILIEYNCEGSERVHAPDILSDDAQEIHVPLDKGLVVGMVVAIALLVCVSVFIICLVRSRGSSRKTKENQKNGYNTNNSAGNRTASLTSVTADTNNLHSQLTTTQSNHCNNVYDNTELRDDTIDSDCEYSNIANTNSVLNKDGTTVAKYREYEGDVPSYNLSSHHNEHDIANQTNETSFIKGPIHQTGSTKSNMVLGHQGTIFAGSEFYTLAKPICFSDENHHMKTEHNDVYCLSEEGTYDFAGSDRHKEADGNIYSHTVDDVYDSTTHKRNDDDIEDKYDHFIGQLTEDVYDTSN</sequence>
<dbReference type="CDD" id="cd06263">
    <property type="entry name" value="MAM"/>
    <property type="match status" value="2"/>
</dbReference>
<evidence type="ECO:0000313" key="4">
    <source>
        <dbReference type="EMBL" id="CAC5384127.1"/>
    </source>
</evidence>
<feature type="transmembrane region" description="Helical" evidence="2">
    <location>
        <begin position="504"/>
        <end position="526"/>
    </location>
</feature>
<keyword evidence="5" id="KW-1185">Reference proteome</keyword>
<dbReference type="Gene3D" id="2.60.120.200">
    <property type="match status" value="2"/>
</dbReference>
<dbReference type="OrthoDB" id="412155at2759"/>
<evidence type="ECO:0000256" key="2">
    <source>
        <dbReference type="SAM" id="Phobius"/>
    </source>
</evidence>
<feature type="domain" description="MAM" evidence="3">
    <location>
        <begin position="64"/>
        <end position="224"/>
    </location>
</feature>
<dbReference type="GO" id="GO:0016020">
    <property type="term" value="C:membrane"/>
    <property type="evidence" value="ECO:0007669"/>
    <property type="project" value="InterPro"/>
</dbReference>
<dbReference type="SUPFAM" id="SSF49899">
    <property type="entry name" value="Concanavalin A-like lectins/glucanases"/>
    <property type="match status" value="2"/>
</dbReference>
<dbReference type="Proteomes" id="UP000507470">
    <property type="component" value="Unassembled WGS sequence"/>
</dbReference>
<protein>
    <recommendedName>
        <fullName evidence="3">MAM domain-containing protein</fullName>
    </recommendedName>
</protein>
<evidence type="ECO:0000259" key="3">
    <source>
        <dbReference type="PROSITE" id="PS50060"/>
    </source>
</evidence>
<dbReference type="PANTHER" id="PTHR23282:SF101">
    <property type="entry name" value="MAM DOMAIN-CONTAINING PROTEIN"/>
    <property type="match status" value="1"/>
</dbReference>
<dbReference type="InterPro" id="IPR000998">
    <property type="entry name" value="MAM_dom"/>
</dbReference>